<accession>A0AAD7LJW9</accession>
<organism evidence="3 4">
    <name type="scientific">Quillaja saponaria</name>
    <name type="common">Soap bark tree</name>
    <dbReference type="NCBI Taxonomy" id="32244"/>
    <lineage>
        <taxon>Eukaryota</taxon>
        <taxon>Viridiplantae</taxon>
        <taxon>Streptophyta</taxon>
        <taxon>Embryophyta</taxon>
        <taxon>Tracheophyta</taxon>
        <taxon>Spermatophyta</taxon>
        <taxon>Magnoliopsida</taxon>
        <taxon>eudicotyledons</taxon>
        <taxon>Gunneridae</taxon>
        <taxon>Pentapetalae</taxon>
        <taxon>rosids</taxon>
        <taxon>fabids</taxon>
        <taxon>Fabales</taxon>
        <taxon>Quillajaceae</taxon>
        <taxon>Quillaja</taxon>
    </lineage>
</organism>
<gene>
    <name evidence="3" type="ORF">O6P43_019126</name>
</gene>
<evidence type="ECO:0000313" key="3">
    <source>
        <dbReference type="EMBL" id="KAJ7958390.1"/>
    </source>
</evidence>
<proteinExistence type="predicted"/>
<evidence type="ECO:0000259" key="1">
    <source>
        <dbReference type="Pfam" id="PF10358"/>
    </source>
</evidence>
<evidence type="ECO:0000259" key="2">
    <source>
        <dbReference type="Pfam" id="PF21745"/>
    </source>
</evidence>
<protein>
    <submittedName>
        <fullName evidence="3">Protein PLASTID MOVEMENT IMPAIRED 1-RELATED 1</fullName>
    </submittedName>
</protein>
<evidence type="ECO:0000313" key="4">
    <source>
        <dbReference type="Proteomes" id="UP001163823"/>
    </source>
</evidence>
<dbReference type="PANTHER" id="PTHR33414:SF10">
    <property type="entry name" value="PROTEIN PLASTID MOVEMENT IMPAIRED 1-RELATED 2"/>
    <property type="match status" value="1"/>
</dbReference>
<dbReference type="InterPro" id="IPR019448">
    <property type="entry name" value="NT-C2"/>
</dbReference>
<dbReference type="EMBL" id="JARAOO010000008">
    <property type="protein sequence ID" value="KAJ7958390.1"/>
    <property type="molecule type" value="Genomic_DNA"/>
</dbReference>
<dbReference type="InterPro" id="IPR039614">
    <property type="entry name" value="PMI1-like"/>
</dbReference>
<dbReference type="AlphaFoldDB" id="A0AAD7LJW9"/>
<keyword evidence="4" id="KW-1185">Reference proteome</keyword>
<sequence>MELAYVCTGKEKTIILQTHSSRVFQGVAEFDETLMHKCSVYGNRSGQHHSAKYDAKLFLIYASIIGSSGLDIGKHWVEVTRILPFTLDELGSDKSGGKWTTSFRLAGEAKGASLNICNEILLNPCTGLSKSISFLYQKLDEGNLHSSSESDLLELLKPEINLEQESAEVSDQPESDDSVFTVIERGTEISKEDLFKPEEINVQINDGSGIEVINLDEIIKDDDISLDNGTVLFQRIILSMEELEPTANGLLISESMKLDSSKNLEELFEQENYLEVKSNYKTGKMVNKLLSFDDFTKSVANDFLNMLGMENGSFGLSSDHDPQSPREHLFREFEPEALALGNLFSDFEENEEQMGFLCAESADSHDSSPLDSDLSLIIHAAEEEHERESQLLINRRKAKILEDLETEALLQQWGLYDKDFQHSPGTCSGGFGSPVELPPDEPFTLPPIEEGFGPFVLIKGGGFLQSMNPSRLRNAKISRHLGIQASDSIVLPAKMGDDILEILQHMVSAGVENLYQNACKLMTSEDIAGKTMQQITRDTTPSTAIHDRERLITMSMSTSIICRIYGCMNCCLERTLKNFQVVVGLRIQSGMSNEDSSLCIYPQSSRKISAFGGRRVNAGELVSLKEVAVLQLHCVEDFGSAVEGLMGLSITMDEWLKLDAGIIEGYESDEHILKILTSHHAKITDLIGGRFQNVMDEAKKSSGKKGVLGNNLTVALKSAA</sequence>
<dbReference type="KEGG" id="qsa:O6P43_019126"/>
<name>A0AAD7LJW9_QUISA</name>
<feature type="domain" description="PMI1/PMIR1-2 C-terminal" evidence="2">
    <location>
        <begin position="481"/>
        <end position="556"/>
    </location>
</feature>
<dbReference type="Proteomes" id="UP001163823">
    <property type="component" value="Chromosome 8"/>
</dbReference>
<reference evidence="3" key="1">
    <citation type="journal article" date="2023" name="Science">
        <title>Elucidation of the pathway for biosynthesis of saponin adjuvants from the soapbark tree.</title>
        <authorList>
            <person name="Reed J."/>
            <person name="Orme A."/>
            <person name="El-Demerdash A."/>
            <person name="Owen C."/>
            <person name="Martin L.B.B."/>
            <person name="Misra R.C."/>
            <person name="Kikuchi S."/>
            <person name="Rejzek M."/>
            <person name="Martin A.C."/>
            <person name="Harkess A."/>
            <person name="Leebens-Mack J."/>
            <person name="Louveau T."/>
            <person name="Stephenson M.J."/>
            <person name="Osbourn A."/>
        </authorList>
    </citation>
    <scope>NUCLEOTIDE SEQUENCE</scope>
    <source>
        <strain evidence="3">S10</strain>
    </source>
</reference>
<dbReference type="Pfam" id="PF21745">
    <property type="entry name" value="PMI1_PMIR1-2_C"/>
    <property type="match status" value="1"/>
</dbReference>
<feature type="domain" description="C2 NT-type" evidence="1">
    <location>
        <begin position="10"/>
        <end position="114"/>
    </location>
</feature>
<dbReference type="InterPro" id="IPR048972">
    <property type="entry name" value="PMI1_PMIR1-2_C"/>
</dbReference>
<dbReference type="Pfam" id="PF10358">
    <property type="entry name" value="NT-C2"/>
    <property type="match status" value="1"/>
</dbReference>
<dbReference type="PANTHER" id="PTHR33414">
    <property type="entry name" value="PROTEIN PLASTID MOVEMENT IMPAIRED 1-RELATED 1"/>
    <property type="match status" value="1"/>
</dbReference>
<comment type="caution">
    <text evidence="3">The sequence shown here is derived from an EMBL/GenBank/DDBJ whole genome shotgun (WGS) entry which is preliminary data.</text>
</comment>